<dbReference type="EMBL" id="CP023690">
    <property type="protein sequence ID" value="QEV61484.1"/>
    <property type="molecule type" value="Genomic_DNA"/>
</dbReference>
<evidence type="ECO:0000313" key="2">
    <source>
        <dbReference type="Proteomes" id="UP000326505"/>
    </source>
</evidence>
<protein>
    <submittedName>
        <fullName evidence="1">Uncharacterized protein</fullName>
    </submittedName>
</protein>
<sequence>MSSVVSETTEVATAADGELFHVRWIMPEGFFELPTEAEDIEELADKLIDLAKEIQPRSTPEMQYLWAAMVGSTYDELVDAGVQYAGFVVTEVDDARCTANVSIALADLPDEARFSPVEGTVRALRALGRGDVEELSLPCGPAVSWIGSRRAAVDGSLTPSGEEEPFWSSFINVQVPLSNGTVVVLEMSTPTMEGWDVFSSMFAGVCRSLQLFDATGSPVDSKGRPVEIAEAAE</sequence>
<dbReference type="Proteomes" id="UP000326505">
    <property type="component" value="Chromosome"/>
</dbReference>
<proteinExistence type="predicted"/>
<dbReference type="RefSeq" id="WP_150512490.1">
    <property type="nucleotide sequence ID" value="NZ_CP023690.1"/>
</dbReference>
<accession>A0A5P2XCS7</accession>
<dbReference type="AlphaFoldDB" id="A0A5P2XCS7"/>
<dbReference type="OrthoDB" id="4146795at2"/>
<dbReference type="KEGG" id="sspb:CP982_24565"/>
<name>A0A5P2XCS7_STRST</name>
<organism evidence="1 2">
    <name type="scientific">Streptomyces spectabilis</name>
    <dbReference type="NCBI Taxonomy" id="68270"/>
    <lineage>
        <taxon>Bacteria</taxon>
        <taxon>Bacillati</taxon>
        <taxon>Actinomycetota</taxon>
        <taxon>Actinomycetes</taxon>
        <taxon>Kitasatosporales</taxon>
        <taxon>Streptomycetaceae</taxon>
        <taxon>Streptomyces</taxon>
    </lineage>
</organism>
<gene>
    <name evidence="1" type="ORF">CP982_24565</name>
</gene>
<reference evidence="1 2" key="1">
    <citation type="submission" date="2017-09" db="EMBL/GenBank/DDBJ databases">
        <authorList>
            <person name="Lee N."/>
            <person name="Cho B.-K."/>
        </authorList>
    </citation>
    <scope>NUCLEOTIDE SEQUENCE [LARGE SCALE GENOMIC DNA]</scope>
    <source>
        <strain evidence="1 2">ATCC 27465</strain>
    </source>
</reference>
<evidence type="ECO:0000313" key="1">
    <source>
        <dbReference type="EMBL" id="QEV61484.1"/>
    </source>
</evidence>